<dbReference type="InterPro" id="IPR036259">
    <property type="entry name" value="MFS_trans_sf"/>
</dbReference>
<dbReference type="AlphaFoldDB" id="A0A512ALD4"/>
<dbReference type="EMBL" id="BJYR01000015">
    <property type="protein sequence ID" value="GEO00484.1"/>
    <property type="molecule type" value="Genomic_DNA"/>
</dbReference>
<evidence type="ECO:0000313" key="2">
    <source>
        <dbReference type="EMBL" id="GEO00484.1"/>
    </source>
</evidence>
<feature type="transmembrane region" description="Helical" evidence="1">
    <location>
        <begin position="145"/>
        <end position="164"/>
    </location>
</feature>
<sequence>MEETHGSTGSTARDSPPFVPTLIGIGAATAAAHIGNNFTTYLVGGLMDRFGFTPFAMGAWNMAETLSYAAAMFLVAPRARHLDARVLAMLASVVVIAAQAGSALTGAYSLLFAGRIGTGLGFGLMNSALNLAAGRTGNPARWISLGIAVQTLLYSGIAIVVPQIGRDHGAFGMFLGLAGISVLFGLCALLLPGGKGDLESSAQASAPIGVDGARVLAAMALFAFGSLAIWPFIERTAHAIGIPATEFGLYQSVAVLLSAVGNAGLAMVIGRLPRAWPLAAALGVCALMCGLLTTVGSATAFGAAFIVFMVSWFLTYPLLIRLAYAQPGGERLAVMTSGTWLLSQSLGSLAAGAMAQGFGAYTLIGPVGGVVCALAIVAAMPVARRLDRGAA</sequence>
<keyword evidence="1" id="KW-0812">Transmembrane</keyword>
<protein>
    <recommendedName>
        <fullName evidence="4">MFS transporter</fullName>
    </recommendedName>
</protein>
<proteinExistence type="predicted"/>
<feature type="transmembrane region" description="Helical" evidence="1">
    <location>
        <begin position="276"/>
        <end position="295"/>
    </location>
</feature>
<reference evidence="2 3" key="1">
    <citation type="submission" date="2019-07" db="EMBL/GenBank/DDBJ databases">
        <title>Whole genome shotgun sequence of Novosphingobium sediminis NBRC 106119.</title>
        <authorList>
            <person name="Hosoyama A."/>
            <person name="Uohara A."/>
            <person name="Ohji S."/>
            <person name="Ichikawa N."/>
        </authorList>
    </citation>
    <scope>NUCLEOTIDE SEQUENCE [LARGE SCALE GENOMIC DNA]</scope>
    <source>
        <strain evidence="2 3">NBRC 106119</strain>
    </source>
</reference>
<name>A0A512ALD4_9SPHN</name>
<feature type="transmembrane region" description="Helical" evidence="1">
    <location>
        <begin position="55"/>
        <end position="75"/>
    </location>
</feature>
<evidence type="ECO:0008006" key="4">
    <source>
        <dbReference type="Google" id="ProtNLM"/>
    </source>
</evidence>
<comment type="caution">
    <text evidence="2">The sequence shown here is derived from an EMBL/GenBank/DDBJ whole genome shotgun (WGS) entry which is preliminary data.</text>
</comment>
<keyword evidence="3" id="KW-1185">Reference proteome</keyword>
<keyword evidence="1" id="KW-0472">Membrane</keyword>
<feature type="transmembrane region" description="Helical" evidence="1">
    <location>
        <begin position="116"/>
        <end position="133"/>
    </location>
</feature>
<feature type="transmembrane region" description="Helical" evidence="1">
    <location>
        <begin position="360"/>
        <end position="383"/>
    </location>
</feature>
<gene>
    <name evidence="2" type="ORF">NSE01_23160</name>
</gene>
<dbReference type="Proteomes" id="UP000321464">
    <property type="component" value="Unassembled WGS sequence"/>
</dbReference>
<feature type="transmembrane region" description="Helical" evidence="1">
    <location>
        <begin position="332"/>
        <end position="354"/>
    </location>
</feature>
<dbReference type="SUPFAM" id="SSF103473">
    <property type="entry name" value="MFS general substrate transporter"/>
    <property type="match status" value="1"/>
</dbReference>
<accession>A0A512ALD4</accession>
<feature type="transmembrane region" description="Helical" evidence="1">
    <location>
        <begin position="248"/>
        <end position="269"/>
    </location>
</feature>
<feature type="transmembrane region" description="Helical" evidence="1">
    <location>
        <begin position="212"/>
        <end position="233"/>
    </location>
</feature>
<dbReference type="Gene3D" id="1.20.1250.20">
    <property type="entry name" value="MFS general substrate transporter like domains"/>
    <property type="match status" value="1"/>
</dbReference>
<organism evidence="2 3">
    <name type="scientific">Novosphingobium sediminis</name>
    <dbReference type="NCBI Taxonomy" id="707214"/>
    <lineage>
        <taxon>Bacteria</taxon>
        <taxon>Pseudomonadati</taxon>
        <taxon>Pseudomonadota</taxon>
        <taxon>Alphaproteobacteria</taxon>
        <taxon>Sphingomonadales</taxon>
        <taxon>Sphingomonadaceae</taxon>
        <taxon>Novosphingobium</taxon>
    </lineage>
</organism>
<evidence type="ECO:0000313" key="3">
    <source>
        <dbReference type="Proteomes" id="UP000321464"/>
    </source>
</evidence>
<feature type="transmembrane region" description="Helical" evidence="1">
    <location>
        <begin position="87"/>
        <end position="110"/>
    </location>
</feature>
<evidence type="ECO:0000256" key="1">
    <source>
        <dbReference type="SAM" id="Phobius"/>
    </source>
</evidence>
<feature type="transmembrane region" description="Helical" evidence="1">
    <location>
        <begin position="301"/>
        <end position="320"/>
    </location>
</feature>
<feature type="transmembrane region" description="Helical" evidence="1">
    <location>
        <begin position="170"/>
        <end position="191"/>
    </location>
</feature>
<keyword evidence="1" id="KW-1133">Transmembrane helix</keyword>